<comment type="caution">
    <text evidence="1">The sequence shown here is derived from an EMBL/GenBank/DDBJ whole genome shotgun (WGS) entry which is preliminary data.</text>
</comment>
<name>A0ACB8AXV2_9AGAM</name>
<feature type="non-terminal residue" evidence="1">
    <location>
        <position position="325"/>
    </location>
</feature>
<sequence>LAVPASRYVLAKRIKAHRDAIFSVAVSARGDFLASGGMDGAKIWDLRTYQQLAGPQQRHAHADPVSCTAWITRRDELRETLCYGTALGNLVIWRQQSRSKEVFEEVLTIKVGTGKEILCVSCDTSVPMGVRIATGTRDARVLVWSFDSRERIHSVFSVQLDNTIPKGIAFSKDTKDIFVFGLYNGYVHTMRGADGKILETFNLGTGGVAMNERQTQFVVDNAVDGLSLHRMSDGAYVRTFPIKSARAYPKQVAFVEQNRRIVGGGDQGSVYVFDRKNSMLVQTLCHAKDEMVQTVTAHDADGRSTIVAASSKGSGEATITVWTRH</sequence>
<evidence type="ECO:0000313" key="1">
    <source>
        <dbReference type="EMBL" id="KAH7917252.1"/>
    </source>
</evidence>
<reference evidence="1" key="1">
    <citation type="journal article" date="2021" name="New Phytol.">
        <title>Evolutionary innovations through gain and loss of genes in the ectomycorrhizal Boletales.</title>
        <authorList>
            <person name="Wu G."/>
            <person name="Miyauchi S."/>
            <person name="Morin E."/>
            <person name="Kuo A."/>
            <person name="Drula E."/>
            <person name="Varga T."/>
            <person name="Kohler A."/>
            <person name="Feng B."/>
            <person name="Cao Y."/>
            <person name="Lipzen A."/>
            <person name="Daum C."/>
            <person name="Hundley H."/>
            <person name="Pangilinan J."/>
            <person name="Johnson J."/>
            <person name="Barry K."/>
            <person name="LaButti K."/>
            <person name="Ng V."/>
            <person name="Ahrendt S."/>
            <person name="Min B."/>
            <person name="Choi I.G."/>
            <person name="Park H."/>
            <person name="Plett J.M."/>
            <person name="Magnuson J."/>
            <person name="Spatafora J.W."/>
            <person name="Nagy L.G."/>
            <person name="Henrissat B."/>
            <person name="Grigoriev I.V."/>
            <person name="Yang Z.L."/>
            <person name="Xu J."/>
            <person name="Martin F.M."/>
        </authorList>
    </citation>
    <scope>NUCLEOTIDE SEQUENCE</scope>
    <source>
        <strain evidence="1">KUC20120723A-06</strain>
    </source>
</reference>
<feature type="non-terminal residue" evidence="1">
    <location>
        <position position="1"/>
    </location>
</feature>
<evidence type="ECO:0000313" key="2">
    <source>
        <dbReference type="Proteomes" id="UP000790709"/>
    </source>
</evidence>
<protein>
    <submittedName>
        <fullName evidence="1">WD40 repeat-like protein</fullName>
    </submittedName>
</protein>
<accession>A0ACB8AXV2</accession>
<dbReference type="EMBL" id="MU267160">
    <property type="protein sequence ID" value="KAH7917252.1"/>
    <property type="molecule type" value="Genomic_DNA"/>
</dbReference>
<gene>
    <name evidence="1" type="ORF">BV22DRAFT_989151</name>
</gene>
<proteinExistence type="predicted"/>
<organism evidence="1 2">
    <name type="scientific">Leucogyrophana mollusca</name>
    <dbReference type="NCBI Taxonomy" id="85980"/>
    <lineage>
        <taxon>Eukaryota</taxon>
        <taxon>Fungi</taxon>
        <taxon>Dikarya</taxon>
        <taxon>Basidiomycota</taxon>
        <taxon>Agaricomycotina</taxon>
        <taxon>Agaricomycetes</taxon>
        <taxon>Agaricomycetidae</taxon>
        <taxon>Boletales</taxon>
        <taxon>Boletales incertae sedis</taxon>
        <taxon>Leucogyrophana</taxon>
    </lineage>
</organism>
<keyword evidence="2" id="KW-1185">Reference proteome</keyword>
<dbReference type="Proteomes" id="UP000790709">
    <property type="component" value="Unassembled WGS sequence"/>
</dbReference>